<dbReference type="AlphaFoldDB" id="A0A7J4IW20"/>
<keyword evidence="3 5" id="KW-1133">Transmembrane helix</keyword>
<dbReference type="InterPro" id="IPR010545">
    <property type="entry name" value="SPP"/>
</dbReference>
<proteinExistence type="predicted"/>
<keyword evidence="4 5" id="KW-0472">Membrane</keyword>
<feature type="transmembrane region" description="Helical" evidence="5">
    <location>
        <begin position="75"/>
        <end position="95"/>
    </location>
</feature>
<sequence>MNTRLMAQFALVFLVTQLLGLYAGNYLIEEQIHATVINDNPESVDNSLGLIAMMLASTGALLLVLRYAPEWFMALLFRAMESLAVFATTLIVLLPSGIADNYIFAIAILIVALRIIFSRQLLLRNIASIVSAAGAGALIGASLGVLPIIVFLALLAIYDFIAVFKTKHMVELAKGLTKRNLAFTLALPTKEHQFELGTGDLVVPLAFAVSTLAASKQQLLPPASLVTPSLVLLASFLGLIATLHYASGRRGKALPALPLQCALMVFAFAAAKIAGF</sequence>
<accession>A0A7J4IW20</accession>
<evidence type="ECO:0000256" key="2">
    <source>
        <dbReference type="ARBA" id="ARBA00022692"/>
    </source>
</evidence>
<dbReference type="Pfam" id="PF06550">
    <property type="entry name" value="SPP"/>
    <property type="match status" value="1"/>
</dbReference>
<name>A0A7J4IW20_9ARCH</name>
<dbReference type="SMART" id="SM00730">
    <property type="entry name" value="PSN"/>
    <property type="match status" value="1"/>
</dbReference>
<evidence type="ECO:0008006" key="8">
    <source>
        <dbReference type="Google" id="ProtNLM"/>
    </source>
</evidence>
<gene>
    <name evidence="6" type="ORF">HA254_03520</name>
</gene>
<feature type="transmembrane region" description="Helical" evidence="5">
    <location>
        <begin position="253"/>
        <end position="274"/>
    </location>
</feature>
<protein>
    <recommendedName>
        <fullName evidence="8">Signal-peptide peptidase, presenilin aspartyl protease</fullName>
    </recommendedName>
</protein>
<comment type="subcellular location">
    <subcellularLocation>
        <location evidence="1">Endomembrane system</location>
        <topology evidence="1">Multi-pass membrane protein</topology>
    </subcellularLocation>
</comment>
<evidence type="ECO:0000313" key="6">
    <source>
        <dbReference type="EMBL" id="HIH09718.1"/>
    </source>
</evidence>
<keyword evidence="2 5" id="KW-0812">Transmembrane</keyword>
<dbReference type="EMBL" id="DUGC01000056">
    <property type="protein sequence ID" value="HIH09718.1"/>
    <property type="molecule type" value="Genomic_DNA"/>
</dbReference>
<evidence type="ECO:0000256" key="5">
    <source>
        <dbReference type="SAM" id="Phobius"/>
    </source>
</evidence>
<dbReference type="GO" id="GO:0012505">
    <property type="term" value="C:endomembrane system"/>
    <property type="evidence" value="ECO:0007669"/>
    <property type="project" value="UniProtKB-SubCell"/>
</dbReference>
<feature type="transmembrane region" description="Helical" evidence="5">
    <location>
        <begin position="129"/>
        <end position="158"/>
    </location>
</feature>
<reference evidence="7" key="1">
    <citation type="journal article" date="2020" name="bioRxiv">
        <title>A rank-normalized archaeal taxonomy based on genome phylogeny resolves widespread incomplete and uneven classifications.</title>
        <authorList>
            <person name="Rinke C."/>
            <person name="Chuvochina M."/>
            <person name="Mussig A.J."/>
            <person name="Chaumeil P.-A."/>
            <person name="Waite D.W."/>
            <person name="Whitman W.B."/>
            <person name="Parks D.H."/>
            <person name="Hugenholtz P."/>
        </authorList>
    </citation>
    <scope>NUCLEOTIDE SEQUENCE [LARGE SCALE GENOMIC DNA]</scope>
</reference>
<evidence type="ECO:0000313" key="7">
    <source>
        <dbReference type="Proteomes" id="UP000565078"/>
    </source>
</evidence>
<evidence type="ECO:0000256" key="3">
    <source>
        <dbReference type="ARBA" id="ARBA00022989"/>
    </source>
</evidence>
<evidence type="ECO:0000256" key="4">
    <source>
        <dbReference type="ARBA" id="ARBA00023136"/>
    </source>
</evidence>
<dbReference type="Proteomes" id="UP000565078">
    <property type="component" value="Unassembled WGS sequence"/>
</dbReference>
<evidence type="ECO:0000256" key="1">
    <source>
        <dbReference type="ARBA" id="ARBA00004127"/>
    </source>
</evidence>
<comment type="caution">
    <text evidence="6">The sequence shown here is derived from an EMBL/GenBank/DDBJ whole genome shotgun (WGS) entry which is preliminary data.</text>
</comment>
<feature type="transmembrane region" description="Helical" evidence="5">
    <location>
        <begin position="47"/>
        <end position="68"/>
    </location>
</feature>
<feature type="transmembrane region" description="Helical" evidence="5">
    <location>
        <begin position="225"/>
        <end position="246"/>
    </location>
</feature>
<dbReference type="GO" id="GO:0042500">
    <property type="term" value="F:aspartic endopeptidase activity, intramembrane cleaving"/>
    <property type="evidence" value="ECO:0007669"/>
    <property type="project" value="InterPro"/>
</dbReference>
<organism evidence="6 7">
    <name type="scientific">Candidatus Iainarchaeum sp</name>
    <dbReference type="NCBI Taxonomy" id="3101447"/>
    <lineage>
        <taxon>Archaea</taxon>
        <taxon>Candidatus Iainarchaeota</taxon>
        <taxon>Candidatus Iainarchaeia</taxon>
        <taxon>Candidatus Iainarchaeales</taxon>
        <taxon>Candidatus Iainarchaeaceae</taxon>
        <taxon>Candidatus Iainarchaeum</taxon>
    </lineage>
</organism>
<dbReference type="InterPro" id="IPR006639">
    <property type="entry name" value="Preselin/SPP"/>
</dbReference>
<dbReference type="GO" id="GO:0016020">
    <property type="term" value="C:membrane"/>
    <property type="evidence" value="ECO:0007669"/>
    <property type="project" value="InterPro"/>
</dbReference>
<feature type="transmembrane region" description="Helical" evidence="5">
    <location>
        <begin position="101"/>
        <end position="117"/>
    </location>
</feature>